<dbReference type="OrthoDB" id="7873828at2"/>
<evidence type="ECO:0000313" key="4">
    <source>
        <dbReference type="Proteomes" id="UP000199382"/>
    </source>
</evidence>
<reference evidence="3 4" key="1">
    <citation type="submission" date="2016-10" db="EMBL/GenBank/DDBJ databases">
        <authorList>
            <person name="de Groot N.N."/>
        </authorList>
    </citation>
    <scope>NUCLEOTIDE SEQUENCE [LARGE SCALE GENOMIC DNA]</scope>
    <source>
        <strain evidence="3 4">DSM 25294</strain>
    </source>
</reference>
<evidence type="ECO:0000313" key="3">
    <source>
        <dbReference type="EMBL" id="SDI44400.1"/>
    </source>
</evidence>
<feature type="signal peptide" evidence="2">
    <location>
        <begin position="1"/>
        <end position="21"/>
    </location>
</feature>
<keyword evidence="4" id="KW-1185">Reference proteome</keyword>
<keyword evidence="1" id="KW-1133">Transmembrane helix</keyword>
<keyword evidence="2" id="KW-0732">Signal</keyword>
<organism evidence="3 4">
    <name type="scientific">Aliiruegeria lutimaris</name>
    <dbReference type="NCBI Taxonomy" id="571298"/>
    <lineage>
        <taxon>Bacteria</taxon>
        <taxon>Pseudomonadati</taxon>
        <taxon>Pseudomonadota</taxon>
        <taxon>Alphaproteobacteria</taxon>
        <taxon>Rhodobacterales</taxon>
        <taxon>Roseobacteraceae</taxon>
        <taxon>Aliiruegeria</taxon>
    </lineage>
</organism>
<dbReference type="STRING" id="571298.SAMN04488026_100328"/>
<evidence type="ECO:0000256" key="2">
    <source>
        <dbReference type="SAM" id="SignalP"/>
    </source>
</evidence>
<gene>
    <name evidence="3" type="ORF">SAMN04488026_100328</name>
</gene>
<keyword evidence="1" id="KW-0812">Transmembrane</keyword>
<name>A0A1G8KNB3_9RHOB</name>
<evidence type="ECO:0008006" key="5">
    <source>
        <dbReference type="Google" id="ProtNLM"/>
    </source>
</evidence>
<accession>A0A1G8KNB3</accession>
<feature type="transmembrane region" description="Helical" evidence="1">
    <location>
        <begin position="31"/>
        <end position="48"/>
    </location>
</feature>
<dbReference type="AlphaFoldDB" id="A0A1G8KNB3"/>
<protein>
    <recommendedName>
        <fullName evidence="5">Cytochrome C oxidase subunit IV</fullName>
    </recommendedName>
</protein>
<feature type="chain" id="PRO_5011432599" description="Cytochrome C oxidase subunit IV" evidence="2">
    <location>
        <begin position="22"/>
        <end position="90"/>
    </location>
</feature>
<keyword evidence="1" id="KW-0472">Membrane</keyword>
<sequence length="90" mass="9657">MPLKSLTYAWLSLILLSGASAAIAVMVCQNAVPTMTGAATLLVAWMKMRVILSRYLGLWRAPSWRAGFNGVLGGYCLLLLGLYVIPVLAS</sequence>
<dbReference type="EMBL" id="FNEK01000003">
    <property type="protein sequence ID" value="SDI44400.1"/>
    <property type="molecule type" value="Genomic_DNA"/>
</dbReference>
<evidence type="ECO:0000256" key="1">
    <source>
        <dbReference type="SAM" id="Phobius"/>
    </source>
</evidence>
<feature type="transmembrane region" description="Helical" evidence="1">
    <location>
        <begin position="68"/>
        <end position="89"/>
    </location>
</feature>
<dbReference type="Proteomes" id="UP000199382">
    <property type="component" value="Unassembled WGS sequence"/>
</dbReference>
<proteinExistence type="predicted"/>
<dbReference type="RefSeq" id="WP_093148648.1">
    <property type="nucleotide sequence ID" value="NZ_FNEK01000003.1"/>
</dbReference>